<protein>
    <submittedName>
        <fullName evidence="1">Uncharacterized protein</fullName>
    </submittedName>
</protein>
<evidence type="ECO:0000313" key="2">
    <source>
        <dbReference type="Proteomes" id="UP000821845"/>
    </source>
</evidence>
<proteinExistence type="predicted"/>
<keyword evidence="2" id="KW-1185">Reference proteome</keyword>
<dbReference type="EMBL" id="CM023481">
    <property type="protein sequence ID" value="KAH6948497.1"/>
    <property type="molecule type" value="Genomic_DNA"/>
</dbReference>
<name>A0ACB7TLQ8_HYAAI</name>
<sequence length="763" mass="82606">MQGGEDDIEKTPGGDKAASPTKSSLRSSASGKYGTSRDDKGASPGKSSLRSSCEGREGTPGAEKVVFPGSKKSSLRSSGSVKEGAYGSYKGTSPGSKKSSLRSSGSGKVAPAPEQMAIVKETADLPQVVEESAEQMAIVELQVCSAPEKEQAPPSLEGSEIMLALPAIEERSALTAPLLMLGYYPGTEVDPGQQKASSLRSSKDHVTGAEEPPPLADKVTWQDGEKISSPLGATSPGAPPPPAKVGRPPLPVIALAAFVVVIVGILILMVLTRSQKSPVQGGDGAGSDGLGMCQSKQCAYVASLLLESVSEDSKPCEDFYQYVCGNWKHKLVEEVTNLSRSVPVPSSGQTAAQKAALAYQTCEDIVAKNSTSLTTVMRILEEAGLYSPPAWTGPFDALNTTLYLGVRTFMMLPKAVGSEKAQAYVKWYMLEILAMKVYAPWIIREFPNYQEALAYQFHFCFAIIEQTASYAFLAPYVAKIFTEEVKENIRELLQKVRLAYGHVFADVHGLRSSVQMLPSYSNSTGRIFELLQLSDERALEENYAHYEDMTSDPLENWRRLVRGRRRSFWSSVSMGTVDTLPSGLLYYEVESISYDFSLRPDVAVLPAYDRTTPVLIKLASLGSLMASAMAKVLYTTQMSKKKWHSAAACILPQNSTESSEAGQIVLLQRVIAMAVIDSVARAHLEESDSVALPGMAHLTGMKLLYAVWCYQQCGEEEGKRLCNEPLREHGFFGDTFKCDADAAMRKPSACTAGWFNVLPDKSL</sequence>
<accession>A0ACB7TLQ8</accession>
<comment type="caution">
    <text evidence="1">The sequence shown here is derived from an EMBL/GenBank/DDBJ whole genome shotgun (WGS) entry which is preliminary data.</text>
</comment>
<evidence type="ECO:0000313" key="1">
    <source>
        <dbReference type="EMBL" id="KAH6948497.1"/>
    </source>
</evidence>
<organism evidence="1 2">
    <name type="scientific">Hyalomma asiaticum</name>
    <name type="common">Tick</name>
    <dbReference type="NCBI Taxonomy" id="266040"/>
    <lineage>
        <taxon>Eukaryota</taxon>
        <taxon>Metazoa</taxon>
        <taxon>Ecdysozoa</taxon>
        <taxon>Arthropoda</taxon>
        <taxon>Chelicerata</taxon>
        <taxon>Arachnida</taxon>
        <taxon>Acari</taxon>
        <taxon>Parasitiformes</taxon>
        <taxon>Ixodida</taxon>
        <taxon>Ixodoidea</taxon>
        <taxon>Ixodidae</taxon>
        <taxon>Hyalomminae</taxon>
        <taxon>Hyalomma</taxon>
    </lineage>
</organism>
<reference evidence="1" key="1">
    <citation type="submission" date="2020-05" db="EMBL/GenBank/DDBJ databases">
        <title>Large-scale comparative analyses of tick genomes elucidate their genetic diversity and vector capacities.</title>
        <authorList>
            <person name="Jia N."/>
            <person name="Wang J."/>
            <person name="Shi W."/>
            <person name="Du L."/>
            <person name="Sun Y."/>
            <person name="Zhan W."/>
            <person name="Jiang J."/>
            <person name="Wang Q."/>
            <person name="Zhang B."/>
            <person name="Ji P."/>
            <person name="Sakyi L.B."/>
            <person name="Cui X."/>
            <person name="Yuan T."/>
            <person name="Jiang B."/>
            <person name="Yang W."/>
            <person name="Lam T.T.-Y."/>
            <person name="Chang Q."/>
            <person name="Ding S."/>
            <person name="Wang X."/>
            <person name="Zhu J."/>
            <person name="Ruan X."/>
            <person name="Zhao L."/>
            <person name="Wei J."/>
            <person name="Que T."/>
            <person name="Du C."/>
            <person name="Cheng J."/>
            <person name="Dai P."/>
            <person name="Han X."/>
            <person name="Huang E."/>
            <person name="Gao Y."/>
            <person name="Liu J."/>
            <person name="Shao H."/>
            <person name="Ye R."/>
            <person name="Li L."/>
            <person name="Wei W."/>
            <person name="Wang X."/>
            <person name="Wang C."/>
            <person name="Yang T."/>
            <person name="Huo Q."/>
            <person name="Li W."/>
            <person name="Guo W."/>
            <person name="Chen H."/>
            <person name="Zhou L."/>
            <person name="Ni X."/>
            <person name="Tian J."/>
            <person name="Zhou Y."/>
            <person name="Sheng Y."/>
            <person name="Liu T."/>
            <person name="Pan Y."/>
            <person name="Xia L."/>
            <person name="Li J."/>
            <person name="Zhao F."/>
            <person name="Cao W."/>
        </authorList>
    </citation>
    <scope>NUCLEOTIDE SEQUENCE</scope>
    <source>
        <strain evidence="1">Hyas-2018</strain>
    </source>
</reference>
<dbReference type="Proteomes" id="UP000821845">
    <property type="component" value="Chromosome 1"/>
</dbReference>
<gene>
    <name evidence="1" type="ORF">HPB50_024898</name>
</gene>